<dbReference type="PANTHER" id="PTHR22930:SF262">
    <property type="entry name" value="MYB_SANT-LIKE DOMAIN, HARBINGER TRANSPOSASE-DERIVED NUCLEASE DOMAIN PROTEIN-RELATED"/>
    <property type="match status" value="1"/>
</dbReference>
<feature type="region of interest" description="Disordered" evidence="1">
    <location>
        <begin position="302"/>
        <end position="325"/>
    </location>
</feature>
<evidence type="ECO:0000313" key="4">
    <source>
        <dbReference type="EMBL" id="KAJ0200970.1"/>
    </source>
</evidence>
<evidence type="ECO:0000313" key="5">
    <source>
        <dbReference type="Proteomes" id="UP000235145"/>
    </source>
</evidence>
<dbReference type="InterPro" id="IPR058353">
    <property type="entry name" value="DUF8040"/>
</dbReference>
<organism evidence="4 5">
    <name type="scientific">Lactuca sativa</name>
    <name type="common">Garden lettuce</name>
    <dbReference type="NCBI Taxonomy" id="4236"/>
    <lineage>
        <taxon>Eukaryota</taxon>
        <taxon>Viridiplantae</taxon>
        <taxon>Streptophyta</taxon>
        <taxon>Embryophyta</taxon>
        <taxon>Tracheophyta</taxon>
        <taxon>Spermatophyta</taxon>
        <taxon>Magnoliopsida</taxon>
        <taxon>eudicotyledons</taxon>
        <taxon>Gunneridae</taxon>
        <taxon>Pentapetalae</taxon>
        <taxon>asterids</taxon>
        <taxon>campanulids</taxon>
        <taxon>Asterales</taxon>
        <taxon>Asteraceae</taxon>
        <taxon>Cichorioideae</taxon>
        <taxon>Cichorieae</taxon>
        <taxon>Lactucinae</taxon>
        <taxon>Lactuca</taxon>
    </lineage>
</organism>
<dbReference type="Proteomes" id="UP000235145">
    <property type="component" value="Unassembled WGS sequence"/>
</dbReference>
<protein>
    <recommendedName>
        <fullName evidence="3">DUF8040 domain-containing protein</fullName>
    </recommendedName>
</protein>
<evidence type="ECO:0000256" key="1">
    <source>
        <dbReference type="SAM" id="MobiDB-lite"/>
    </source>
</evidence>
<keyword evidence="2" id="KW-0812">Transmembrane</keyword>
<name>A0A9R1VA61_LACSA</name>
<keyword evidence="2" id="KW-0472">Membrane</keyword>
<evidence type="ECO:0000256" key="2">
    <source>
        <dbReference type="SAM" id="Phobius"/>
    </source>
</evidence>
<proteinExistence type="predicted"/>
<feature type="compositionally biased region" description="Acidic residues" evidence="1">
    <location>
        <begin position="305"/>
        <end position="317"/>
    </location>
</feature>
<keyword evidence="2" id="KW-1133">Transmembrane helix</keyword>
<feature type="domain" description="DUF8040" evidence="3">
    <location>
        <begin position="45"/>
        <end position="140"/>
    </location>
</feature>
<accession>A0A9R1VA61</accession>
<reference evidence="4 5" key="1">
    <citation type="journal article" date="2017" name="Nat. Commun.">
        <title>Genome assembly with in vitro proximity ligation data and whole-genome triplication in lettuce.</title>
        <authorList>
            <person name="Reyes-Chin-Wo S."/>
            <person name="Wang Z."/>
            <person name="Yang X."/>
            <person name="Kozik A."/>
            <person name="Arikit S."/>
            <person name="Song C."/>
            <person name="Xia L."/>
            <person name="Froenicke L."/>
            <person name="Lavelle D.O."/>
            <person name="Truco M.J."/>
            <person name="Xia R."/>
            <person name="Zhu S."/>
            <person name="Xu C."/>
            <person name="Xu H."/>
            <person name="Xu X."/>
            <person name="Cox K."/>
            <person name="Korf I."/>
            <person name="Meyers B.C."/>
            <person name="Michelmore R.W."/>
        </authorList>
    </citation>
    <scope>NUCLEOTIDE SEQUENCE [LARGE SCALE GENOMIC DNA]</scope>
    <source>
        <strain evidence="5">cv. Salinas</strain>
        <tissue evidence="4">Seedlings</tissue>
    </source>
</reference>
<keyword evidence="5" id="KW-1185">Reference proteome</keyword>
<dbReference type="PANTHER" id="PTHR22930">
    <property type="match status" value="1"/>
</dbReference>
<dbReference type="Pfam" id="PF26138">
    <property type="entry name" value="DUF8040"/>
    <property type="match status" value="1"/>
</dbReference>
<dbReference type="InterPro" id="IPR045249">
    <property type="entry name" value="HARBI1-like"/>
</dbReference>
<sequence>MYALNMIQIFMFTIDYDKKLRLLIVMYLYLRFFWRRGLKRMRDNTSKTSGHQFTLDLLEGTNNQCIELLRMSRDSYVRLCTHFRVKSWLKDSKHISVEEKMAMFLMMIGDNQHYVIIKRRFQHSKQTIHKYFYEVLDKMMVFAKDIIVPTSFNPNPNIPGHNRRLRRIFRGAVRALDGTLVHAIVPLDKQHLYRGRGKGDCYQNVLAICDFNMISTFVVAGWEGIAHDSRILSEALTDRDAPFPFPPLARFPILKRMAPFPLVIQRNIVIACFALHNYIIKEGLSDEYFSQYNQVDISLQRNNVQDDDDKEEDDVDEVQPHGSARDREYMVHLRDQIADQLMRVE</sequence>
<evidence type="ECO:0000259" key="3">
    <source>
        <dbReference type="Pfam" id="PF26138"/>
    </source>
</evidence>
<comment type="caution">
    <text evidence="4">The sequence shown here is derived from an EMBL/GenBank/DDBJ whole genome shotgun (WGS) entry which is preliminary data.</text>
</comment>
<dbReference type="AlphaFoldDB" id="A0A9R1VA61"/>
<dbReference type="EMBL" id="NBSK02000006">
    <property type="protein sequence ID" value="KAJ0200970.1"/>
    <property type="molecule type" value="Genomic_DNA"/>
</dbReference>
<gene>
    <name evidence="4" type="ORF">LSAT_V11C600325290</name>
</gene>
<feature type="transmembrane region" description="Helical" evidence="2">
    <location>
        <begin position="20"/>
        <end position="38"/>
    </location>
</feature>